<organism evidence="2">
    <name type="scientific">Opuntia streptacantha</name>
    <name type="common">Prickly pear cactus</name>
    <name type="synonym">Opuntia cardona</name>
    <dbReference type="NCBI Taxonomy" id="393608"/>
    <lineage>
        <taxon>Eukaryota</taxon>
        <taxon>Viridiplantae</taxon>
        <taxon>Streptophyta</taxon>
        <taxon>Embryophyta</taxon>
        <taxon>Tracheophyta</taxon>
        <taxon>Spermatophyta</taxon>
        <taxon>Magnoliopsida</taxon>
        <taxon>eudicotyledons</taxon>
        <taxon>Gunneridae</taxon>
        <taxon>Pentapetalae</taxon>
        <taxon>Caryophyllales</taxon>
        <taxon>Cactineae</taxon>
        <taxon>Cactaceae</taxon>
        <taxon>Opuntioideae</taxon>
        <taxon>Opuntia</taxon>
    </lineage>
</organism>
<dbReference type="AlphaFoldDB" id="A0A7C8YR83"/>
<evidence type="ECO:0000256" key="1">
    <source>
        <dbReference type="SAM" id="MobiDB-lite"/>
    </source>
</evidence>
<protein>
    <submittedName>
        <fullName evidence="2">Uncharacterized protein</fullName>
    </submittedName>
</protein>
<accession>A0A7C8YR83</accession>
<name>A0A7C8YR83_OPUST</name>
<proteinExistence type="predicted"/>
<reference evidence="2" key="2">
    <citation type="submission" date="2020-07" db="EMBL/GenBank/DDBJ databases">
        <authorList>
            <person name="Vera ALvarez R."/>
            <person name="Arias-Moreno D.M."/>
            <person name="Jimenez-Jacinto V."/>
            <person name="Jimenez-Bremont J.F."/>
            <person name="Swaminathan K."/>
            <person name="Moose S.P."/>
            <person name="Guerrero-Gonzalez M.L."/>
            <person name="Marino-Ramirez L."/>
            <person name="Landsman D."/>
            <person name="Rodriguez-Kessler M."/>
            <person name="Delgado-Sanchez P."/>
        </authorList>
    </citation>
    <scope>NUCLEOTIDE SEQUENCE</scope>
    <source>
        <tissue evidence="2">Cladode</tissue>
    </source>
</reference>
<dbReference type="EMBL" id="GISG01048673">
    <property type="protein sequence ID" value="MBA4624674.1"/>
    <property type="molecule type" value="Transcribed_RNA"/>
</dbReference>
<feature type="region of interest" description="Disordered" evidence="1">
    <location>
        <begin position="105"/>
        <end position="125"/>
    </location>
</feature>
<evidence type="ECO:0000313" key="2">
    <source>
        <dbReference type="EMBL" id="MBA4624674.1"/>
    </source>
</evidence>
<feature type="compositionally biased region" description="Polar residues" evidence="1">
    <location>
        <begin position="114"/>
        <end position="125"/>
    </location>
</feature>
<reference evidence="2" key="1">
    <citation type="journal article" date="2013" name="J. Plant Res.">
        <title>Effect of fungi and light on seed germination of three Opuntia species from semiarid lands of central Mexico.</title>
        <authorList>
            <person name="Delgado-Sanchez P."/>
            <person name="Jimenez-Bremont J.F."/>
            <person name="Guerrero-Gonzalez Mde L."/>
            <person name="Flores J."/>
        </authorList>
    </citation>
    <scope>NUCLEOTIDE SEQUENCE</scope>
    <source>
        <tissue evidence="2">Cladode</tissue>
    </source>
</reference>
<sequence>MGFPSDVRVFIRNQAYSFSTYRANDNTGILVISIRAFVLSITSMLKTEHLLTAVTSEGKEINLLAISNGAVLSQVWKCRSTHFSNDYSSLPHTTNPATATWIRSSGGGLPGWKTGSTRTAFGSNQ</sequence>